<dbReference type="EMBL" id="CP003879">
    <property type="protein sequence ID" value="AFU69933.1"/>
    <property type="molecule type" value="Genomic_DNA"/>
</dbReference>
<accession>K4IJD8</accession>
<reference evidence="1" key="2">
    <citation type="submission" date="2012-09" db="EMBL/GenBank/DDBJ databases">
        <title>The complete sequence of Psychroflexus torquis an extreme psychrophile from sea-ice that is stimulated by light.</title>
        <authorList>
            <person name="Feng S."/>
            <person name="Powell S.M."/>
            <person name="Bowman J.P."/>
        </authorList>
    </citation>
    <scope>NUCLEOTIDE SEQUENCE [LARGE SCALE GENOMIC DNA]</scope>
    <source>
        <strain evidence="1">ATCC 700755</strain>
    </source>
</reference>
<protein>
    <submittedName>
        <fullName evidence="1">Uncharacterized protein</fullName>
    </submittedName>
</protein>
<proteinExistence type="predicted"/>
<evidence type="ECO:0000313" key="2">
    <source>
        <dbReference type="Proteomes" id="UP000008514"/>
    </source>
</evidence>
<dbReference type="RefSeq" id="WP_015025482.1">
    <property type="nucleotide sequence ID" value="NC_018721.1"/>
</dbReference>
<name>K4IJD8_PSYTT</name>
<organism evidence="1 2">
    <name type="scientific">Psychroflexus torquis (strain ATCC 700755 / CIP 106069 / ACAM 623)</name>
    <dbReference type="NCBI Taxonomy" id="313595"/>
    <lineage>
        <taxon>Bacteria</taxon>
        <taxon>Pseudomonadati</taxon>
        <taxon>Bacteroidota</taxon>
        <taxon>Flavobacteriia</taxon>
        <taxon>Flavobacteriales</taxon>
        <taxon>Flavobacteriaceae</taxon>
        <taxon>Psychroflexus</taxon>
    </lineage>
</organism>
<dbReference type="AlphaFoldDB" id="K4IJD8"/>
<dbReference type="KEGG" id="ptq:P700755_003286"/>
<gene>
    <name evidence="1" type="ordered locus">P700755_003286</name>
</gene>
<keyword evidence="2" id="KW-1185">Reference proteome</keyword>
<dbReference type="Proteomes" id="UP000008514">
    <property type="component" value="Chromosome"/>
</dbReference>
<dbReference type="HOGENOM" id="CLU_2790969_0_0_10"/>
<evidence type="ECO:0000313" key="1">
    <source>
        <dbReference type="EMBL" id="AFU69933.1"/>
    </source>
</evidence>
<reference evidence="1" key="1">
    <citation type="submission" date="2006-03" db="EMBL/GenBank/DDBJ databases">
        <authorList>
            <person name="Bowman J."/>
            <person name="Ferriera S."/>
            <person name="Johnson J."/>
            <person name="Kravitz S."/>
            <person name="Halpern A."/>
            <person name="Remington K."/>
            <person name="Beeson K."/>
            <person name="Tran B."/>
            <person name="Rogers Y.-H."/>
            <person name="Friedman R."/>
            <person name="Venter J.C."/>
        </authorList>
    </citation>
    <scope>NUCLEOTIDE SEQUENCE [LARGE SCALE GENOMIC DNA]</scope>
    <source>
        <strain evidence="1">ATCC 700755</strain>
    </source>
</reference>
<sequence>MSYNAFLSTDFDAIKKLKSEFDELFSLELIDVSEKMWLGLNDKLSKNNIYYLISHYGESNGFIFDSNE</sequence>